<evidence type="ECO:0000256" key="2">
    <source>
        <dbReference type="ARBA" id="ARBA00022649"/>
    </source>
</evidence>
<name>K2Q8I7_9HYPH</name>
<dbReference type="EMBL" id="ALJF01000006">
    <property type="protein sequence ID" value="EKF60114.1"/>
    <property type="molecule type" value="Genomic_DNA"/>
</dbReference>
<dbReference type="NCBIfam" id="TIGR02606">
    <property type="entry name" value="antidote_CC2985"/>
    <property type="match status" value="1"/>
</dbReference>
<comment type="similarity">
    <text evidence="1">Belongs to the ParD antitoxin family.</text>
</comment>
<dbReference type="OrthoDB" id="9811310at2"/>
<dbReference type="PATRIC" id="fig|1156935.5.peg.1702"/>
<protein>
    <submittedName>
        <fullName evidence="3">Uncharacterized protein</fullName>
    </submittedName>
</protein>
<organism evidence="3 4">
    <name type="scientific">Agrobacterium albertimagni AOL15</name>
    <dbReference type="NCBI Taxonomy" id="1156935"/>
    <lineage>
        <taxon>Bacteria</taxon>
        <taxon>Pseudomonadati</taxon>
        <taxon>Pseudomonadota</taxon>
        <taxon>Alphaproteobacteria</taxon>
        <taxon>Hyphomicrobiales</taxon>
        <taxon>Rhizobiaceae</taxon>
        <taxon>Rhizobium/Agrobacterium group</taxon>
        <taxon>Agrobacterium</taxon>
    </lineage>
</organism>
<dbReference type="AlphaFoldDB" id="K2Q8I7"/>
<evidence type="ECO:0000313" key="4">
    <source>
        <dbReference type="Proteomes" id="UP000007123"/>
    </source>
</evidence>
<dbReference type="GO" id="GO:0006355">
    <property type="term" value="P:regulation of DNA-templated transcription"/>
    <property type="evidence" value="ECO:0007669"/>
    <property type="project" value="InterPro"/>
</dbReference>
<dbReference type="STRING" id="1156935.QWE_08466"/>
<dbReference type="SUPFAM" id="SSF47598">
    <property type="entry name" value="Ribbon-helix-helix"/>
    <property type="match status" value="1"/>
</dbReference>
<dbReference type="PANTHER" id="PTHR36582:SF2">
    <property type="entry name" value="ANTITOXIN PARD"/>
    <property type="match status" value="1"/>
</dbReference>
<gene>
    <name evidence="3" type="ORF">QWE_08466</name>
</gene>
<keyword evidence="4" id="KW-1185">Reference proteome</keyword>
<proteinExistence type="inferred from homology"/>
<dbReference type="InterPro" id="IPR010985">
    <property type="entry name" value="Ribbon_hlx_hlx"/>
</dbReference>
<dbReference type="Pfam" id="PF03693">
    <property type="entry name" value="ParD_antitoxin"/>
    <property type="match status" value="1"/>
</dbReference>
<evidence type="ECO:0000313" key="3">
    <source>
        <dbReference type="EMBL" id="EKF60114.1"/>
    </source>
</evidence>
<sequence>MSTITIAISENLREWISRKTQSGEYADSSEYVSDLIRRDQERSAKIAAMQTAVNAGLASGVGDRTADELFETARQQARTAGSG</sequence>
<dbReference type="eggNOG" id="COG3609">
    <property type="taxonomic scope" value="Bacteria"/>
</dbReference>
<evidence type="ECO:0000256" key="1">
    <source>
        <dbReference type="ARBA" id="ARBA00008580"/>
    </source>
</evidence>
<dbReference type="PANTHER" id="PTHR36582">
    <property type="entry name" value="ANTITOXIN PARD"/>
    <property type="match status" value="1"/>
</dbReference>
<keyword evidence="2" id="KW-1277">Toxin-antitoxin system</keyword>
<reference evidence="3 4" key="1">
    <citation type="journal article" date="2012" name="J. Bacteriol.">
        <title>Draft Genome Sequence of Agrobacterium albertimagni Strain AOL15.</title>
        <authorList>
            <person name="Trimble W.L."/>
            <person name="Phung le T."/>
            <person name="Meyer F."/>
            <person name="Gilbert J.A."/>
            <person name="Silver S."/>
        </authorList>
    </citation>
    <scope>NUCLEOTIDE SEQUENCE [LARGE SCALE GENOMIC DNA]</scope>
    <source>
        <strain evidence="3 4">AOL15</strain>
    </source>
</reference>
<dbReference type="InterPro" id="IPR038296">
    <property type="entry name" value="ParD_sf"/>
</dbReference>
<dbReference type="Proteomes" id="UP000007123">
    <property type="component" value="Unassembled WGS sequence"/>
</dbReference>
<comment type="caution">
    <text evidence="3">The sequence shown here is derived from an EMBL/GenBank/DDBJ whole genome shotgun (WGS) entry which is preliminary data.</text>
</comment>
<dbReference type="InterPro" id="IPR022789">
    <property type="entry name" value="ParD"/>
</dbReference>
<accession>K2Q8I7</accession>
<dbReference type="Gene3D" id="6.10.10.120">
    <property type="entry name" value="Antitoxin ParD1-like"/>
    <property type="match status" value="1"/>
</dbReference>
<dbReference type="RefSeq" id="WP_006725685.1">
    <property type="nucleotide sequence ID" value="NZ_ALJF01000006.1"/>
</dbReference>